<protein>
    <submittedName>
        <fullName evidence="2">Uncharacterized protein</fullName>
    </submittedName>
</protein>
<dbReference type="OrthoDB" id="127886at2759"/>
<evidence type="ECO:0000256" key="1">
    <source>
        <dbReference type="SAM" id="Coils"/>
    </source>
</evidence>
<name>A0A225VLY7_9STRA</name>
<proteinExistence type="predicted"/>
<dbReference type="AlphaFoldDB" id="A0A225VLY7"/>
<keyword evidence="1" id="KW-0175">Coiled coil</keyword>
<organism evidence="2 3">
    <name type="scientific">Phytophthora megakarya</name>
    <dbReference type="NCBI Taxonomy" id="4795"/>
    <lineage>
        <taxon>Eukaryota</taxon>
        <taxon>Sar</taxon>
        <taxon>Stramenopiles</taxon>
        <taxon>Oomycota</taxon>
        <taxon>Peronosporomycetes</taxon>
        <taxon>Peronosporales</taxon>
        <taxon>Peronosporaceae</taxon>
        <taxon>Phytophthora</taxon>
    </lineage>
</organism>
<dbReference type="Proteomes" id="UP000198211">
    <property type="component" value="Unassembled WGS sequence"/>
</dbReference>
<evidence type="ECO:0000313" key="3">
    <source>
        <dbReference type="Proteomes" id="UP000198211"/>
    </source>
</evidence>
<reference evidence="3" key="1">
    <citation type="submission" date="2017-03" db="EMBL/GenBank/DDBJ databases">
        <title>Phytopthora megakarya and P. palmivora, two closely related causual agents of cacao black pod achieved similar genome size and gene model numbers by different mechanisms.</title>
        <authorList>
            <person name="Ali S."/>
            <person name="Shao J."/>
            <person name="Larry D.J."/>
            <person name="Kronmiller B."/>
            <person name="Shen D."/>
            <person name="Strem M.D."/>
            <person name="Melnick R.L."/>
            <person name="Guiltinan M.J."/>
            <person name="Tyler B.M."/>
            <person name="Meinhardt L.W."/>
            <person name="Bailey B.A."/>
        </authorList>
    </citation>
    <scope>NUCLEOTIDE SEQUENCE [LARGE SCALE GENOMIC DNA]</scope>
    <source>
        <strain evidence="3">zdho120</strain>
    </source>
</reference>
<evidence type="ECO:0000313" key="2">
    <source>
        <dbReference type="EMBL" id="OWZ06029.1"/>
    </source>
</evidence>
<sequence>MKLVSTDQQHQRLTLEIKRLQEELALTQTDRDKLREQFLREENRFSQFKACTAAHQAQEKQRVAQLVEKKMQTIAQTQEKAKRDKDRARRWVFAQSDWMSAFQPCRSLIAGDTGTSLLRPGAAAVSRKHVVEWREVVEIAEPFFQPIATSEGGPTRSITVVKDGIYQVNASVSHDSLVEMRLVITPANETSAARRSTRTIAPTKVSLYDNKRRVSRVDKMLELHALDQLSLELVVLDSSTTPPGLDWLRTPMPSHNRFLIVILDEHALVPK</sequence>
<dbReference type="EMBL" id="NBNE01004147">
    <property type="protein sequence ID" value="OWZ06029.1"/>
    <property type="molecule type" value="Genomic_DNA"/>
</dbReference>
<comment type="caution">
    <text evidence="2">The sequence shown here is derived from an EMBL/GenBank/DDBJ whole genome shotgun (WGS) entry which is preliminary data.</text>
</comment>
<gene>
    <name evidence="2" type="ORF">PHMEG_00021775</name>
</gene>
<accession>A0A225VLY7</accession>
<feature type="coiled-coil region" evidence="1">
    <location>
        <begin position="3"/>
        <end position="37"/>
    </location>
</feature>
<keyword evidence="3" id="KW-1185">Reference proteome</keyword>